<keyword evidence="4 10" id="KW-0479">Metal-binding</keyword>
<name>A0A5C6S1M5_9BACT</name>
<dbReference type="NCBIfam" id="TIGR00231">
    <property type="entry name" value="small_GTP"/>
    <property type="match status" value="1"/>
</dbReference>
<evidence type="ECO:0000256" key="4">
    <source>
        <dbReference type="ARBA" id="ARBA00022723"/>
    </source>
</evidence>
<dbReference type="InterPro" id="IPR027368">
    <property type="entry name" value="MnmE_dom2"/>
</dbReference>
<dbReference type="InterPro" id="IPR018948">
    <property type="entry name" value="GTP-bd_TrmE_N"/>
</dbReference>
<evidence type="ECO:0000256" key="7">
    <source>
        <dbReference type="ARBA" id="ARBA00022842"/>
    </source>
</evidence>
<dbReference type="GO" id="GO:0003924">
    <property type="term" value="F:GTPase activity"/>
    <property type="evidence" value="ECO:0007669"/>
    <property type="project" value="UniProtKB-UniRule"/>
</dbReference>
<dbReference type="FunFam" id="3.40.50.300:FF:001376">
    <property type="entry name" value="tRNA modification GTPase MnmE"/>
    <property type="match status" value="1"/>
</dbReference>
<dbReference type="InterPro" id="IPR025867">
    <property type="entry name" value="MnmE_helical"/>
</dbReference>
<keyword evidence="5 10" id="KW-0547">Nucleotide-binding</keyword>
<feature type="binding site" evidence="10">
    <location>
        <position position="25"/>
    </location>
    <ligand>
        <name>(6S)-5-formyl-5,6,7,8-tetrahydrofolate</name>
        <dbReference type="ChEBI" id="CHEBI:57457"/>
    </ligand>
</feature>
<comment type="similarity">
    <text evidence="1 10 11">Belongs to the TRAFAC class TrmE-Era-EngA-EngB-Septin-like GTPase superfamily. TrmE GTPase family.</text>
</comment>
<dbReference type="NCBIfam" id="NF003661">
    <property type="entry name" value="PRK05291.1-3"/>
    <property type="match status" value="1"/>
</dbReference>
<evidence type="ECO:0000256" key="9">
    <source>
        <dbReference type="ARBA" id="ARBA00023134"/>
    </source>
</evidence>
<dbReference type="PANTHER" id="PTHR42714">
    <property type="entry name" value="TRNA MODIFICATION GTPASE GTPBP3"/>
    <property type="match status" value="1"/>
</dbReference>
<dbReference type="PRINTS" id="PR00449">
    <property type="entry name" value="RASTRNSFRMNG"/>
</dbReference>
<dbReference type="InterPro" id="IPR027417">
    <property type="entry name" value="P-loop_NTPase"/>
</dbReference>
<comment type="function">
    <text evidence="10">Exhibits a very high intrinsic GTPase hydrolysis rate. Involved in the addition of a carboxymethylaminomethyl (cmnm) group at the wobble position (U34) of certain tRNAs, forming tRNA-cmnm(5)s(2)U34.</text>
</comment>
<keyword evidence="8 10" id="KW-0630">Potassium</keyword>
<dbReference type="Gene3D" id="3.40.50.300">
    <property type="entry name" value="P-loop containing nucleotide triphosphate hydrolases"/>
    <property type="match status" value="1"/>
</dbReference>
<dbReference type="Pfam" id="PF12631">
    <property type="entry name" value="MnmE_helical"/>
    <property type="match status" value="1"/>
</dbReference>
<dbReference type="Gene3D" id="3.30.1360.120">
    <property type="entry name" value="Probable tRNA modification gtpase trme, domain 1"/>
    <property type="match status" value="1"/>
</dbReference>
<dbReference type="InterPro" id="IPR006073">
    <property type="entry name" value="GTP-bd"/>
</dbReference>
<dbReference type="GO" id="GO:0005525">
    <property type="term" value="F:GTP binding"/>
    <property type="evidence" value="ECO:0007669"/>
    <property type="project" value="UniProtKB-UniRule"/>
</dbReference>
<protein>
    <recommendedName>
        <fullName evidence="10">tRNA modification GTPase MnmE</fullName>
        <ecNumber evidence="10">3.6.-.-</ecNumber>
    </recommendedName>
</protein>
<dbReference type="InterPro" id="IPR005225">
    <property type="entry name" value="Small_GTP-bd"/>
</dbReference>
<feature type="binding site" evidence="10">
    <location>
        <position position="255"/>
    </location>
    <ligand>
        <name>K(+)</name>
        <dbReference type="ChEBI" id="CHEBI:29103"/>
    </ligand>
</feature>
<comment type="subunit">
    <text evidence="10">Homodimer. Heterotetramer of two MnmE and two MnmG subunits.</text>
</comment>
<dbReference type="InterPro" id="IPR031168">
    <property type="entry name" value="G_TrmE"/>
</dbReference>
<keyword evidence="3 10" id="KW-0819">tRNA processing</keyword>
<keyword evidence="7 10" id="KW-0460">Magnesium</keyword>
<evidence type="ECO:0000256" key="6">
    <source>
        <dbReference type="ARBA" id="ARBA00022801"/>
    </source>
</evidence>
<evidence type="ECO:0000256" key="2">
    <source>
        <dbReference type="ARBA" id="ARBA00022490"/>
    </source>
</evidence>
<proteinExistence type="inferred from homology"/>
<evidence type="ECO:0000256" key="3">
    <source>
        <dbReference type="ARBA" id="ARBA00022694"/>
    </source>
</evidence>
<comment type="cofactor">
    <cofactor evidence="10">
        <name>K(+)</name>
        <dbReference type="ChEBI" id="CHEBI:29103"/>
    </cofactor>
    <text evidence="10">Binds 1 potassium ion per subunit.</text>
</comment>
<feature type="binding site" evidence="10">
    <location>
        <begin position="275"/>
        <end position="278"/>
    </location>
    <ligand>
        <name>GTP</name>
        <dbReference type="ChEBI" id="CHEBI:37565"/>
    </ligand>
</feature>
<evidence type="ECO:0000313" key="14">
    <source>
        <dbReference type="Proteomes" id="UP000321580"/>
    </source>
</evidence>
<dbReference type="SUPFAM" id="SSF52540">
    <property type="entry name" value="P-loop containing nucleoside triphosphate hydrolases"/>
    <property type="match status" value="1"/>
</dbReference>
<feature type="binding site" evidence="10">
    <location>
        <position position="252"/>
    </location>
    <ligand>
        <name>K(+)</name>
        <dbReference type="ChEBI" id="CHEBI:29103"/>
    </ligand>
</feature>
<dbReference type="Gene3D" id="1.20.120.430">
    <property type="entry name" value="tRNA modification GTPase MnmE domain 2"/>
    <property type="match status" value="1"/>
</dbReference>
<dbReference type="Pfam" id="PF10396">
    <property type="entry name" value="TrmE_N"/>
    <property type="match status" value="1"/>
</dbReference>
<dbReference type="PANTHER" id="PTHR42714:SF2">
    <property type="entry name" value="TRNA MODIFICATION GTPASE GTPBP3, MITOCHONDRIAL"/>
    <property type="match status" value="1"/>
</dbReference>
<dbReference type="PROSITE" id="PS51709">
    <property type="entry name" value="G_TRME"/>
    <property type="match status" value="1"/>
</dbReference>
<evidence type="ECO:0000256" key="5">
    <source>
        <dbReference type="ARBA" id="ARBA00022741"/>
    </source>
</evidence>
<keyword evidence="9 10" id="KW-0342">GTP-binding</keyword>
<dbReference type="EMBL" id="VOOR01000004">
    <property type="protein sequence ID" value="TXB68327.1"/>
    <property type="molecule type" value="Genomic_DNA"/>
</dbReference>
<feature type="binding site" evidence="10">
    <location>
        <position position="250"/>
    </location>
    <ligand>
        <name>K(+)</name>
        <dbReference type="ChEBI" id="CHEBI:29103"/>
    </ligand>
</feature>
<dbReference type="GO" id="GO:0030488">
    <property type="term" value="P:tRNA methylation"/>
    <property type="evidence" value="ECO:0007669"/>
    <property type="project" value="TreeGrafter"/>
</dbReference>
<dbReference type="HAMAP" id="MF_00379">
    <property type="entry name" value="GTPase_MnmE"/>
    <property type="match status" value="1"/>
</dbReference>
<feature type="binding site" evidence="10">
    <location>
        <position position="231"/>
    </location>
    <ligand>
        <name>K(+)</name>
        <dbReference type="ChEBI" id="CHEBI:29103"/>
    </ligand>
</feature>
<feature type="domain" description="TrmE-type G" evidence="12">
    <location>
        <begin position="221"/>
        <end position="384"/>
    </location>
</feature>
<feature type="binding site" evidence="10">
    <location>
        <position position="256"/>
    </location>
    <ligand>
        <name>Mg(2+)</name>
        <dbReference type="ChEBI" id="CHEBI:18420"/>
    </ligand>
</feature>
<dbReference type="InterPro" id="IPR027266">
    <property type="entry name" value="TrmE/GcvT-like"/>
</dbReference>
<evidence type="ECO:0000256" key="1">
    <source>
        <dbReference type="ARBA" id="ARBA00011043"/>
    </source>
</evidence>
<comment type="caution">
    <text evidence="10">Lacks conserved residue(s) required for the propagation of feature annotation.</text>
</comment>
<evidence type="ECO:0000256" key="10">
    <source>
        <dbReference type="HAMAP-Rule" id="MF_00379"/>
    </source>
</evidence>
<dbReference type="SUPFAM" id="SSF116878">
    <property type="entry name" value="TrmE connector domain"/>
    <property type="match status" value="1"/>
</dbReference>
<dbReference type="GO" id="GO:0002098">
    <property type="term" value="P:tRNA wobble uridine modification"/>
    <property type="evidence" value="ECO:0007669"/>
    <property type="project" value="TreeGrafter"/>
</dbReference>
<feature type="binding site" evidence="10">
    <location>
        <begin position="231"/>
        <end position="236"/>
    </location>
    <ligand>
        <name>GTP</name>
        <dbReference type="ChEBI" id="CHEBI:37565"/>
    </ligand>
</feature>
<feature type="binding site" evidence="10">
    <location>
        <position position="235"/>
    </location>
    <ligand>
        <name>Mg(2+)</name>
        <dbReference type="ChEBI" id="CHEBI:18420"/>
    </ligand>
</feature>
<dbReference type="RefSeq" id="WP_147165907.1">
    <property type="nucleotide sequence ID" value="NZ_VOOR01000004.1"/>
</dbReference>
<sequence length="462" mass="50580">MSHHLNDTIVALATPPGAGAIGVIRLSGPEAIAIADRAFYGKSLSAQPSHTVHFGSLRNEQGRILDEVVATLFVGPRSYTGEHVVEVSCHGSDYILQEAIQLFVRLGARLANPGEYTLRAFLNGRMDLSQAEAVADLIASSSRASHAIAMQQMRGGFSDEIKKLRQELIDFASLIELELDFSEEDVEFADRSKLEALVHRIQRIIKALLDSFQLGNVLKNGVSTVIAGRPNAGKSTLLNALLNEERAIVSEIAGTTRDTIEEVLNIKGVQFRIIDTAGIRDATDAIEAIGVEKTLQKVQSSALLVYVFDVAATQPEEVRADLEKLVHENIHVLVAANKMDLNPYTKQEHYFPKDSPAHYHWVPVSALNKMNVDYLKDSLHDAVLTKKVNLESTIVANARHYEALQKAYESLARVLEGLSAGITSDFVAMDIRAALHHLGEITGEISTDDLLGNIFSRFCIGK</sequence>
<gene>
    <name evidence="10 13" type="primary">mnmE</name>
    <name evidence="10" type="synonym">trmE</name>
    <name evidence="13" type="ORF">FRY97_02810</name>
</gene>
<keyword evidence="6 10" id="KW-0378">Hydrolase</keyword>
<dbReference type="GO" id="GO:0046872">
    <property type="term" value="F:metal ion binding"/>
    <property type="evidence" value="ECO:0007669"/>
    <property type="project" value="UniProtKB-KW"/>
</dbReference>
<dbReference type="GO" id="GO:0042802">
    <property type="term" value="F:identical protein binding"/>
    <property type="evidence" value="ECO:0007669"/>
    <property type="project" value="UniProtKB-ARBA"/>
</dbReference>
<keyword evidence="2 10" id="KW-0963">Cytoplasm</keyword>
<dbReference type="OrthoDB" id="9805918at2"/>
<evidence type="ECO:0000256" key="8">
    <source>
        <dbReference type="ARBA" id="ARBA00022958"/>
    </source>
</evidence>
<dbReference type="NCBIfam" id="TIGR00450">
    <property type="entry name" value="mnmE_trmE_thdF"/>
    <property type="match status" value="1"/>
</dbReference>
<organism evidence="13 14">
    <name type="scientific">Phaeodactylibacter luteus</name>
    <dbReference type="NCBI Taxonomy" id="1564516"/>
    <lineage>
        <taxon>Bacteria</taxon>
        <taxon>Pseudomonadati</taxon>
        <taxon>Bacteroidota</taxon>
        <taxon>Saprospiria</taxon>
        <taxon>Saprospirales</taxon>
        <taxon>Haliscomenobacteraceae</taxon>
        <taxon>Phaeodactylibacter</taxon>
    </lineage>
</organism>
<dbReference type="InterPro" id="IPR004520">
    <property type="entry name" value="GTPase_MnmE"/>
</dbReference>
<dbReference type="GO" id="GO:0005829">
    <property type="term" value="C:cytosol"/>
    <property type="evidence" value="ECO:0007669"/>
    <property type="project" value="TreeGrafter"/>
</dbReference>
<dbReference type="Proteomes" id="UP000321580">
    <property type="component" value="Unassembled WGS sequence"/>
</dbReference>
<evidence type="ECO:0000313" key="13">
    <source>
        <dbReference type="EMBL" id="TXB68327.1"/>
    </source>
</evidence>
<accession>A0A5C6S1M5</accession>
<comment type="caution">
    <text evidence="13">The sequence shown here is derived from an EMBL/GenBank/DDBJ whole genome shotgun (WGS) entry which is preliminary data.</text>
</comment>
<dbReference type="CDD" id="cd14858">
    <property type="entry name" value="TrmE_N"/>
    <property type="match status" value="1"/>
</dbReference>
<reference evidence="13 14" key="1">
    <citation type="submission" date="2019-08" db="EMBL/GenBank/DDBJ databases">
        <title>Genome of Phaeodactylibacter luteus.</title>
        <authorList>
            <person name="Bowman J.P."/>
        </authorList>
    </citation>
    <scope>NUCLEOTIDE SEQUENCE [LARGE SCALE GENOMIC DNA]</scope>
    <source>
        <strain evidence="13 14">KCTC 42180</strain>
    </source>
</reference>
<dbReference type="CDD" id="cd04164">
    <property type="entry name" value="trmE"/>
    <property type="match status" value="1"/>
</dbReference>
<dbReference type="AlphaFoldDB" id="A0A5C6S1M5"/>
<dbReference type="Pfam" id="PF01926">
    <property type="entry name" value="MMR_HSR1"/>
    <property type="match status" value="1"/>
</dbReference>
<dbReference type="EC" id="3.6.-.-" evidence="10"/>
<feature type="binding site" evidence="10">
    <location>
        <position position="462"/>
    </location>
    <ligand>
        <name>(6S)-5-formyl-5,6,7,8-tetrahydrofolate</name>
        <dbReference type="ChEBI" id="CHEBI:57457"/>
    </ligand>
</feature>
<feature type="binding site" evidence="10">
    <location>
        <begin position="250"/>
        <end position="256"/>
    </location>
    <ligand>
        <name>GTP</name>
        <dbReference type="ChEBI" id="CHEBI:37565"/>
    </ligand>
</feature>
<comment type="subcellular location">
    <subcellularLocation>
        <location evidence="10">Cytoplasm</location>
    </subcellularLocation>
</comment>
<evidence type="ECO:0000256" key="11">
    <source>
        <dbReference type="RuleBase" id="RU003313"/>
    </source>
</evidence>
<evidence type="ECO:0000259" key="12">
    <source>
        <dbReference type="PROSITE" id="PS51709"/>
    </source>
</evidence>
<feature type="binding site" evidence="10">
    <location>
        <position position="125"/>
    </location>
    <ligand>
        <name>(6S)-5-formyl-5,6,7,8-tetrahydrofolate</name>
        <dbReference type="ChEBI" id="CHEBI:57457"/>
    </ligand>
</feature>
<dbReference type="FunFam" id="3.30.1360.120:FF:000003">
    <property type="entry name" value="tRNA modification GTPase MnmE"/>
    <property type="match status" value="1"/>
</dbReference>
<feature type="binding site" evidence="10">
    <location>
        <position position="86"/>
    </location>
    <ligand>
        <name>(6S)-5-formyl-5,6,7,8-tetrahydrofolate</name>
        <dbReference type="ChEBI" id="CHEBI:57457"/>
    </ligand>
</feature>
<keyword evidence="14" id="KW-1185">Reference proteome</keyword>